<accession>W0LDZ4</accession>
<reference evidence="2 3" key="1">
    <citation type="submission" date="2014-01" db="EMBL/GenBank/DDBJ databases">
        <title>Isolation of Serratia multitudinisentens RB-25 from Ex-Landfill site.</title>
        <authorList>
            <person name="Robson E.H.J."/>
        </authorList>
    </citation>
    <scope>NUCLEOTIDE SEQUENCE [LARGE SCALE GENOMIC DNA]</scope>
    <source>
        <strain evidence="2 3">RB-25</strain>
    </source>
</reference>
<keyword evidence="3" id="KW-1185">Reference proteome</keyword>
<name>W0LDZ4_9GAMM</name>
<dbReference type="NCBIfam" id="TIGR03823">
    <property type="entry name" value="FliZ"/>
    <property type="match status" value="1"/>
</dbReference>
<proteinExistence type="predicted"/>
<dbReference type="RefSeq" id="WP_024912023.1">
    <property type="nucleotide sequence ID" value="NZ_CP007044.2"/>
</dbReference>
<dbReference type="HOGENOM" id="CLU_132109_0_0_6"/>
<keyword evidence="2" id="KW-0966">Cell projection</keyword>
<reference evidence="2 3" key="2">
    <citation type="submission" date="2015-03" db="EMBL/GenBank/DDBJ databases">
        <authorList>
            <person name="Chan K.-G."/>
        </authorList>
    </citation>
    <scope>NUCLEOTIDE SEQUENCE [LARGE SCALE GENOMIC DNA]</scope>
    <source>
        <strain evidence="2 3">RB-25</strain>
    </source>
</reference>
<dbReference type="InterPro" id="IPR022523">
    <property type="entry name" value="Flagellar_regulator_FliZ"/>
</dbReference>
<dbReference type="AlphaFoldDB" id="W0LDZ4"/>
<sequence length="168" mass="19694">MPGLLLKKRPLSRYLKDYKHSQTHCFQCGKLLDRMALVFRGKVINKEAIARMDQPIDDDVWLNVQNELVALCRFCSEIAYNSNPSYFDIMAFKQYLFGQTEMSHSTIREYVVRLRRLDEMLVAHNYPADTFANGGNAQRTIDDLSSTLHSNYRIALRKYEQYLAWQKS</sequence>
<gene>
    <name evidence="2" type="ORF">Z042_22445</name>
</gene>
<dbReference type="PATRIC" id="fig|1441930.4.peg.4432"/>
<dbReference type="GO" id="GO:0003677">
    <property type="term" value="F:DNA binding"/>
    <property type="evidence" value="ECO:0007669"/>
    <property type="project" value="InterPro"/>
</dbReference>
<evidence type="ECO:0000313" key="2">
    <source>
        <dbReference type="EMBL" id="AHG22073.1"/>
    </source>
</evidence>
<organism evidence="2 3">
    <name type="scientific">Chania multitudinisentens RB-25</name>
    <dbReference type="NCBI Taxonomy" id="1441930"/>
    <lineage>
        <taxon>Bacteria</taxon>
        <taxon>Pseudomonadati</taxon>
        <taxon>Pseudomonadota</taxon>
        <taxon>Gammaproteobacteria</taxon>
        <taxon>Enterobacterales</taxon>
        <taxon>Yersiniaceae</taxon>
        <taxon>Chania</taxon>
    </lineage>
</organism>
<feature type="domain" description="Integrase SAM-like N-terminal" evidence="1">
    <location>
        <begin position="90"/>
        <end position="167"/>
    </location>
</feature>
<dbReference type="EMBL" id="CP007044">
    <property type="protein sequence ID" value="AHG22073.1"/>
    <property type="molecule type" value="Genomic_DNA"/>
</dbReference>
<dbReference type="GO" id="GO:0015074">
    <property type="term" value="P:DNA integration"/>
    <property type="evidence" value="ECO:0007669"/>
    <property type="project" value="InterPro"/>
</dbReference>
<evidence type="ECO:0000313" key="3">
    <source>
        <dbReference type="Proteomes" id="UP000019030"/>
    </source>
</evidence>
<keyword evidence="2" id="KW-0969">Cilium</keyword>
<keyword evidence="2" id="KW-0282">Flagellum</keyword>
<dbReference type="eggNOG" id="ENOG502Z9YQ">
    <property type="taxonomic scope" value="Bacteria"/>
</dbReference>
<dbReference type="InterPro" id="IPR004107">
    <property type="entry name" value="Integrase_SAM-like_N"/>
</dbReference>
<dbReference type="KEGG" id="sfo:Z042_22445"/>
<dbReference type="Pfam" id="PF02899">
    <property type="entry name" value="Phage_int_SAM_1"/>
    <property type="match status" value="1"/>
</dbReference>
<dbReference type="OrthoDB" id="6503944at2"/>
<dbReference type="Proteomes" id="UP000019030">
    <property type="component" value="Chromosome"/>
</dbReference>
<protein>
    <submittedName>
        <fullName evidence="2">Flagellar biosynthesis protein FliZ</fullName>
    </submittedName>
</protein>
<evidence type="ECO:0000259" key="1">
    <source>
        <dbReference type="Pfam" id="PF02899"/>
    </source>
</evidence>
<dbReference type="STRING" id="1441930.Z042_22445"/>